<dbReference type="Proteomes" id="UP000595437">
    <property type="component" value="Chromosome 5"/>
</dbReference>
<keyword evidence="2" id="KW-0489">Methyltransferase</keyword>
<evidence type="ECO:0000313" key="2">
    <source>
        <dbReference type="EMBL" id="QQP55165.1"/>
    </source>
</evidence>
<dbReference type="GO" id="GO:0008168">
    <property type="term" value="F:methyltransferase activity"/>
    <property type="evidence" value="ECO:0007669"/>
    <property type="project" value="UniProtKB-KW"/>
</dbReference>
<gene>
    <name evidence="2" type="ORF">FKW44_008265</name>
</gene>
<keyword evidence="2" id="KW-0808">Transferase</keyword>
<dbReference type="AlphaFoldDB" id="A0A7T8KFV4"/>
<dbReference type="GO" id="GO:0032259">
    <property type="term" value="P:methylation"/>
    <property type="evidence" value="ECO:0007669"/>
    <property type="project" value="UniProtKB-KW"/>
</dbReference>
<feature type="compositionally biased region" description="Polar residues" evidence="1">
    <location>
        <begin position="49"/>
        <end position="59"/>
    </location>
</feature>
<feature type="region of interest" description="Disordered" evidence="1">
    <location>
        <begin position="49"/>
        <end position="69"/>
    </location>
</feature>
<reference evidence="3" key="1">
    <citation type="submission" date="2021-01" db="EMBL/GenBank/DDBJ databases">
        <title>Caligus Genome Assembly.</title>
        <authorList>
            <person name="Gallardo-Escarate C."/>
        </authorList>
    </citation>
    <scope>NUCLEOTIDE SEQUENCE [LARGE SCALE GENOMIC DNA]</scope>
</reference>
<proteinExistence type="predicted"/>
<evidence type="ECO:0000313" key="3">
    <source>
        <dbReference type="Proteomes" id="UP000595437"/>
    </source>
</evidence>
<dbReference type="EMBL" id="CP045894">
    <property type="protein sequence ID" value="QQP55165.1"/>
    <property type="molecule type" value="Genomic_DNA"/>
</dbReference>
<dbReference type="OrthoDB" id="8024423at2759"/>
<evidence type="ECO:0000256" key="1">
    <source>
        <dbReference type="SAM" id="MobiDB-lite"/>
    </source>
</evidence>
<organism evidence="2 3">
    <name type="scientific">Caligus rogercresseyi</name>
    <name type="common">Sea louse</name>
    <dbReference type="NCBI Taxonomy" id="217165"/>
    <lineage>
        <taxon>Eukaryota</taxon>
        <taxon>Metazoa</taxon>
        <taxon>Ecdysozoa</taxon>
        <taxon>Arthropoda</taxon>
        <taxon>Crustacea</taxon>
        <taxon>Multicrustacea</taxon>
        <taxon>Hexanauplia</taxon>
        <taxon>Copepoda</taxon>
        <taxon>Siphonostomatoida</taxon>
        <taxon>Caligidae</taxon>
        <taxon>Caligus</taxon>
    </lineage>
</organism>
<protein>
    <submittedName>
        <fullName evidence="2">Histone-lysine N-methyltransferase SETMAR</fullName>
    </submittedName>
</protein>
<name>A0A7T8KFV4_CALRO</name>
<accession>A0A7T8KFV4</accession>
<keyword evidence="3" id="KW-1185">Reference proteome</keyword>
<sequence>MVICDENWINYGNVKRKRWLIPVSWWQTVAKPGLTVRKVCCVLVGWQESSTMTGPSEGSNRPEVASFGQ</sequence>